<evidence type="ECO:0000259" key="5">
    <source>
        <dbReference type="Pfam" id="PF00884"/>
    </source>
</evidence>
<dbReference type="InterPro" id="IPR050738">
    <property type="entry name" value="Sulfatase"/>
</dbReference>
<dbReference type="PANTHER" id="PTHR42693:SF33">
    <property type="entry name" value="ARYLSULFATASE"/>
    <property type="match status" value="1"/>
</dbReference>
<dbReference type="PROSITE" id="PS00523">
    <property type="entry name" value="SULFATASE_1"/>
    <property type="match status" value="1"/>
</dbReference>
<dbReference type="Gene3D" id="3.30.1120.10">
    <property type="match status" value="1"/>
</dbReference>
<evidence type="ECO:0000256" key="4">
    <source>
        <dbReference type="ARBA" id="ARBA00022837"/>
    </source>
</evidence>
<organism evidence="6 7">
    <name type="scientific">Winogradskyella immobilis</name>
    <dbReference type="NCBI Taxonomy" id="2816852"/>
    <lineage>
        <taxon>Bacteria</taxon>
        <taxon>Pseudomonadati</taxon>
        <taxon>Bacteroidota</taxon>
        <taxon>Flavobacteriia</taxon>
        <taxon>Flavobacteriales</taxon>
        <taxon>Flavobacteriaceae</taxon>
        <taxon>Winogradskyella</taxon>
    </lineage>
</organism>
<dbReference type="RefSeq" id="WP_227476067.1">
    <property type="nucleotide sequence ID" value="NZ_JAFMPT010000003.1"/>
</dbReference>
<dbReference type="PANTHER" id="PTHR42693">
    <property type="entry name" value="ARYLSULFATASE FAMILY MEMBER"/>
    <property type="match status" value="1"/>
</dbReference>
<evidence type="ECO:0000313" key="7">
    <source>
        <dbReference type="Proteomes" id="UP000778797"/>
    </source>
</evidence>
<comment type="caution">
    <text evidence="6">The sequence shown here is derived from an EMBL/GenBank/DDBJ whole genome shotgun (WGS) entry which is preliminary data.</text>
</comment>
<dbReference type="Pfam" id="PF00884">
    <property type="entry name" value="Sulfatase"/>
    <property type="match status" value="1"/>
</dbReference>
<name>A0ABS8EK94_9FLAO</name>
<evidence type="ECO:0000256" key="3">
    <source>
        <dbReference type="ARBA" id="ARBA00022801"/>
    </source>
</evidence>
<keyword evidence="7" id="KW-1185">Reference proteome</keyword>
<comment type="similarity">
    <text evidence="1">Belongs to the sulfatase family.</text>
</comment>
<keyword evidence="3" id="KW-0378">Hydrolase</keyword>
<keyword evidence="2" id="KW-0479">Metal-binding</keyword>
<feature type="domain" description="Sulfatase N-terminal" evidence="5">
    <location>
        <begin position="29"/>
        <end position="428"/>
    </location>
</feature>
<reference evidence="7" key="2">
    <citation type="submission" date="2023-07" db="EMBL/GenBank/DDBJ databases">
        <title>Genome of Winogradskyella sp. E313.</title>
        <authorList>
            <person name="Zhou Y."/>
        </authorList>
    </citation>
    <scope>NUCLEOTIDE SEQUENCE [LARGE SCALE GENOMIC DNA]</scope>
    <source>
        <strain evidence="7">E313</strain>
    </source>
</reference>
<keyword evidence="4" id="KW-0106">Calcium</keyword>
<dbReference type="EMBL" id="JAFMPT010000003">
    <property type="protein sequence ID" value="MCC1483614.1"/>
    <property type="molecule type" value="Genomic_DNA"/>
</dbReference>
<gene>
    <name evidence="6" type="ORF">J1C55_03340</name>
</gene>
<dbReference type="CDD" id="cd16025">
    <property type="entry name" value="PAS_like"/>
    <property type="match status" value="1"/>
</dbReference>
<reference evidence="7" key="1">
    <citation type="submission" date="2021-03" db="EMBL/GenBank/DDBJ databases">
        <title>Genome of Cognatishimia sp. F0-27.</title>
        <authorList>
            <person name="Ping X."/>
        </authorList>
    </citation>
    <scope>NUCLEOTIDE SEQUENCE [LARGE SCALE GENOMIC DNA]</scope>
    <source>
        <strain evidence="7">E313</strain>
    </source>
</reference>
<proteinExistence type="inferred from homology"/>
<dbReference type="SUPFAM" id="SSF53649">
    <property type="entry name" value="Alkaline phosphatase-like"/>
    <property type="match status" value="1"/>
</dbReference>
<dbReference type="InterPro" id="IPR017850">
    <property type="entry name" value="Alkaline_phosphatase_core_sf"/>
</dbReference>
<evidence type="ECO:0000256" key="1">
    <source>
        <dbReference type="ARBA" id="ARBA00008779"/>
    </source>
</evidence>
<protein>
    <submittedName>
        <fullName evidence="6">Arylsulfatase</fullName>
    </submittedName>
</protein>
<evidence type="ECO:0000256" key="2">
    <source>
        <dbReference type="ARBA" id="ARBA00022723"/>
    </source>
</evidence>
<dbReference type="Proteomes" id="UP000778797">
    <property type="component" value="Unassembled WGS sequence"/>
</dbReference>
<dbReference type="InterPro" id="IPR000917">
    <property type="entry name" value="Sulfatase_N"/>
</dbReference>
<dbReference type="Gene3D" id="3.40.720.10">
    <property type="entry name" value="Alkaline Phosphatase, subunit A"/>
    <property type="match status" value="1"/>
</dbReference>
<accession>A0ABS8EK94</accession>
<dbReference type="InterPro" id="IPR024607">
    <property type="entry name" value="Sulfatase_CS"/>
</dbReference>
<sequence length="539" mass="61527">MRTFSLILLLILCWSCKDSNPIETAVKPPNILLIVADDMGYADLGCFGSDILTPNIDALAAEGVRYTNFYSAPSCAPTRASLLTGTDNHMAGVGSQFHRTGDQWGYEGFLSDRVVTIPQVLTENNYQNYMVGKWHLGSKADQLPHQKGFQKSFILHQGGGNHYNALGFEALDLPSTYSYNGNTVKWPENGYSTNVYTDYLIDFIKEGKKQNKPFFAYAAYTSPHWPLQVDSSYWKKYEAKYADGYEALRERRLEALKEKGIIAKDHPLPELHPNITPWDSLSTEQQKIETRKMALYAGMLENLDDNVGRLVTTLKENDMYDNTIIVFMSDNGAAYRDFYNSGPFTEFLQTNYDNSYDNMGKASSFVSYGGSWAEAGSAPFKYYKQYTFEGGIRVPLIIRAPNEINKGSLNRSFITLTDLAPTFYDATNSEYPETYNDTTIYPLRGKSVLPLLKGETTEVHTDDEAWTMEHHHHALVRKGQWKLVNPGMMWDESKFALYNIIEDPNEKTDIKTTHPEIYKELLDIWKTFKKDYKIKRYDQ</sequence>
<evidence type="ECO:0000313" key="6">
    <source>
        <dbReference type="EMBL" id="MCC1483614.1"/>
    </source>
</evidence>